<reference evidence="2 3" key="1">
    <citation type="submission" date="2007-10" db="EMBL/GenBank/DDBJ databases">
        <title>Complete sequence of Shewanella pealeana ATCC 700345.</title>
        <authorList>
            <consortium name="US DOE Joint Genome Institute"/>
            <person name="Copeland A."/>
            <person name="Lucas S."/>
            <person name="Lapidus A."/>
            <person name="Barry K."/>
            <person name="Glavina del Rio T."/>
            <person name="Dalin E."/>
            <person name="Tice H."/>
            <person name="Pitluck S."/>
            <person name="Chertkov O."/>
            <person name="Brettin T."/>
            <person name="Bruce D."/>
            <person name="Detter J.C."/>
            <person name="Han C."/>
            <person name="Schmutz J."/>
            <person name="Larimer F."/>
            <person name="Land M."/>
            <person name="Hauser L."/>
            <person name="Kyrpides N."/>
            <person name="Kim E."/>
            <person name="Zhao J.-S.Z."/>
            <person name="Manno D."/>
            <person name="Hawari J."/>
            <person name="Richardson P."/>
        </authorList>
    </citation>
    <scope>NUCLEOTIDE SEQUENCE [LARGE SCALE GENOMIC DNA]</scope>
    <source>
        <strain evidence="3">ATCC 700345 / ANG-SQ1</strain>
    </source>
</reference>
<comment type="similarity">
    <text evidence="1">Belongs to the bacterial solute-binding protein 3 family.</text>
</comment>
<dbReference type="KEGG" id="spl:Spea_1879"/>
<keyword evidence="3" id="KW-1185">Reference proteome</keyword>
<dbReference type="EMBL" id="CP000851">
    <property type="protein sequence ID" value="ABV87202.1"/>
    <property type="molecule type" value="Genomic_DNA"/>
</dbReference>
<gene>
    <name evidence="2" type="ordered locus">Spea_1879</name>
</gene>
<dbReference type="eggNOG" id="COG0834">
    <property type="taxonomic scope" value="Bacteria"/>
</dbReference>
<evidence type="ECO:0000256" key="1">
    <source>
        <dbReference type="ARBA" id="ARBA00010333"/>
    </source>
</evidence>
<dbReference type="PANTHER" id="PTHR35936">
    <property type="entry name" value="MEMBRANE-BOUND LYTIC MUREIN TRANSGLYCOSYLASE F"/>
    <property type="match status" value="1"/>
</dbReference>
<proteinExistence type="inferred from homology"/>
<dbReference type="AlphaFoldDB" id="A8H3R5"/>
<dbReference type="SUPFAM" id="SSF53850">
    <property type="entry name" value="Periplasmic binding protein-like II"/>
    <property type="match status" value="1"/>
</dbReference>
<accession>A8H3R5</accession>
<dbReference type="OrthoDB" id="5296159at2"/>
<dbReference type="PANTHER" id="PTHR35936:SF25">
    <property type="entry name" value="ABC TRANSPORTER SUBSTRATE-BINDING PROTEIN"/>
    <property type="match status" value="1"/>
</dbReference>
<sequence>MISGIRLLKKCRAVSVSFCRRLARVILCLFFILFSCNIHADTLYLTSLHWPPFAGERLQNQGACIAVTKAALEATGHTVVVDFFPWSRAVRMASRNDSKYLGYLPEYSYPTDKFVFSQPMGRSVLGLVEQKSYPVSWTQQSDLNHYTIGVVQGYVNTHELDEMMTQGSQPYEAVASDLHNLNKVATGRIDAAVIDEHVLKYLLAQPNMAHVRNKLQFNKKLLTYKELFVAFKNNKEGRMWRDRFNQGLAQIDVQQILEQNMQR</sequence>
<dbReference type="HOGENOM" id="CLU_064076_3_2_6"/>
<evidence type="ECO:0000313" key="2">
    <source>
        <dbReference type="EMBL" id="ABV87202.1"/>
    </source>
</evidence>
<dbReference type="STRING" id="398579.Spea_1879"/>
<evidence type="ECO:0000313" key="3">
    <source>
        <dbReference type="Proteomes" id="UP000002608"/>
    </source>
</evidence>
<dbReference type="Gene3D" id="3.40.190.10">
    <property type="entry name" value="Periplasmic binding protein-like II"/>
    <property type="match status" value="2"/>
</dbReference>
<protein>
    <submittedName>
        <fullName evidence="2">Conserved hypothetical ABC transporter protein</fullName>
    </submittedName>
</protein>
<name>A8H3R5_SHEPA</name>
<dbReference type="Proteomes" id="UP000002608">
    <property type="component" value="Chromosome"/>
</dbReference>
<organism evidence="2 3">
    <name type="scientific">Shewanella pealeana (strain ATCC 700345 / ANG-SQ1)</name>
    <dbReference type="NCBI Taxonomy" id="398579"/>
    <lineage>
        <taxon>Bacteria</taxon>
        <taxon>Pseudomonadati</taxon>
        <taxon>Pseudomonadota</taxon>
        <taxon>Gammaproteobacteria</taxon>
        <taxon>Alteromonadales</taxon>
        <taxon>Shewanellaceae</taxon>
        <taxon>Shewanella</taxon>
    </lineage>
</organism>